<dbReference type="AlphaFoldDB" id="A0A9W6CFP5"/>
<evidence type="ECO:0000313" key="2">
    <source>
        <dbReference type="Proteomes" id="UP001145094"/>
    </source>
</evidence>
<reference evidence="1" key="2">
    <citation type="submission" date="2022-11" db="EMBL/GenBank/DDBJ databases">
        <title>Draft genome sequence of Sellimonas catena strain 18CBH55.</title>
        <authorList>
            <person name="Hisatomi A."/>
            <person name="Ohkuma M."/>
            <person name="Sakamoto M."/>
        </authorList>
    </citation>
    <scope>NUCLEOTIDE SEQUENCE</scope>
    <source>
        <strain evidence="1">18CBH55</strain>
    </source>
</reference>
<proteinExistence type="predicted"/>
<dbReference type="Proteomes" id="UP001145094">
    <property type="component" value="Unassembled WGS sequence"/>
</dbReference>
<evidence type="ECO:0000313" key="1">
    <source>
        <dbReference type="EMBL" id="GLG90417.1"/>
    </source>
</evidence>
<comment type="caution">
    <text evidence="1">The sequence shown here is derived from an EMBL/GenBank/DDBJ whole genome shotgun (WGS) entry which is preliminary data.</text>
</comment>
<sequence length="60" mass="6970">MSVGRLSKVIVKTIKGTQFVYDWDKVELVVQEENLVIADYETEQTLLIVPLKNLEYVKNE</sequence>
<dbReference type="EMBL" id="BSCH01000011">
    <property type="protein sequence ID" value="GLG90417.1"/>
    <property type="molecule type" value="Genomic_DNA"/>
</dbReference>
<dbReference type="RefSeq" id="WP_281845271.1">
    <property type="nucleotide sequence ID" value="NZ_BSCH01000011.1"/>
</dbReference>
<organism evidence="1 2">
    <name type="scientific">Sellimonas catena</name>
    <dbReference type="NCBI Taxonomy" id="2994035"/>
    <lineage>
        <taxon>Bacteria</taxon>
        <taxon>Bacillati</taxon>
        <taxon>Bacillota</taxon>
        <taxon>Clostridia</taxon>
        <taxon>Lachnospirales</taxon>
        <taxon>Lachnospiraceae</taxon>
        <taxon>Sellimonas</taxon>
    </lineage>
</organism>
<accession>A0A9W6CFP5</accession>
<name>A0A9W6CFP5_9FIRM</name>
<protein>
    <submittedName>
        <fullName evidence="1">Uncharacterized protein</fullName>
    </submittedName>
</protein>
<gene>
    <name evidence="1" type="ORF">Selli2_18440</name>
</gene>
<reference evidence="1" key="3">
    <citation type="journal article" date="2023" name="Int. J. Syst. Evol. Microbiol.">
        <title>Sellimonas catena sp. nov., isolated from human faeces.</title>
        <authorList>
            <person name="Hisatomi A."/>
            <person name="Ohkuma M."/>
            <person name="Sakamoto M."/>
        </authorList>
    </citation>
    <scope>NUCLEOTIDE SEQUENCE</scope>
    <source>
        <strain evidence="1">18CBH55</strain>
    </source>
</reference>
<reference evidence="1" key="1">
    <citation type="submission" date="2022-11" db="EMBL/GenBank/DDBJ databases">
        <title>Draft genome sequence of Sellimonas catena strain 18CBH55.</title>
        <authorList>
            <person name="Atsushi H."/>
            <person name="Moriya O."/>
            <person name="Mitsuo S."/>
        </authorList>
    </citation>
    <scope>NUCLEOTIDE SEQUENCE</scope>
    <source>
        <strain evidence="1">18CBH55</strain>
    </source>
</reference>